<evidence type="ECO:0000259" key="6">
    <source>
        <dbReference type="PROSITE" id="PS51352"/>
    </source>
</evidence>
<dbReference type="Proteomes" id="UP001630127">
    <property type="component" value="Unassembled WGS sequence"/>
</dbReference>
<dbReference type="CDD" id="cd02947">
    <property type="entry name" value="TRX_family"/>
    <property type="match status" value="1"/>
</dbReference>
<evidence type="ECO:0000313" key="8">
    <source>
        <dbReference type="Proteomes" id="UP001630127"/>
    </source>
</evidence>
<evidence type="ECO:0000256" key="5">
    <source>
        <dbReference type="ARBA" id="ARBA00023284"/>
    </source>
</evidence>
<name>A0ABD3B5Z3_9GENT</name>
<accession>A0ABD3B5Z3</accession>
<dbReference type="EMBL" id="JBJUIK010000001">
    <property type="protein sequence ID" value="KAL3538869.1"/>
    <property type="molecule type" value="Genomic_DNA"/>
</dbReference>
<dbReference type="PANTHER" id="PTHR45663:SF21">
    <property type="entry name" value="THIOREDOXIN M3, CHLOROPLASTIC"/>
    <property type="match status" value="1"/>
</dbReference>
<gene>
    <name evidence="7" type="ORF">ACH5RR_002235</name>
</gene>
<dbReference type="PRINTS" id="PR00421">
    <property type="entry name" value="THIOREDOXIN"/>
</dbReference>
<feature type="domain" description="Thioredoxin" evidence="6">
    <location>
        <begin position="44"/>
        <end position="176"/>
    </location>
</feature>
<reference evidence="7 8" key="1">
    <citation type="submission" date="2024-11" db="EMBL/GenBank/DDBJ databases">
        <title>A near-complete genome assembly of Cinchona calisaya.</title>
        <authorList>
            <person name="Lian D.C."/>
            <person name="Zhao X.W."/>
            <person name="Wei L."/>
        </authorList>
    </citation>
    <scope>NUCLEOTIDE SEQUENCE [LARGE SCALE GENOMIC DNA]</scope>
    <source>
        <tissue evidence="7">Nenye</tissue>
    </source>
</reference>
<dbReference type="PROSITE" id="PS00194">
    <property type="entry name" value="THIOREDOXIN_1"/>
    <property type="match status" value="1"/>
</dbReference>
<keyword evidence="2" id="KW-0809">Transit peptide</keyword>
<evidence type="ECO:0000256" key="2">
    <source>
        <dbReference type="ARBA" id="ARBA00022946"/>
    </source>
</evidence>
<keyword evidence="5" id="KW-0676">Redox-active center</keyword>
<protein>
    <recommendedName>
        <fullName evidence="6">Thioredoxin domain-containing protein</fullName>
    </recommendedName>
</protein>
<dbReference type="PANTHER" id="PTHR45663">
    <property type="entry name" value="GEO12009P1"/>
    <property type="match status" value="1"/>
</dbReference>
<evidence type="ECO:0000256" key="3">
    <source>
        <dbReference type="ARBA" id="ARBA00022982"/>
    </source>
</evidence>
<dbReference type="Gene3D" id="3.40.30.10">
    <property type="entry name" value="Glutaredoxin"/>
    <property type="match status" value="1"/>
</dbReference>
<keyword evidence="4" id="KW-1015">Disulfide bond</keyword>
<proteinExistence type="predicted"/>
<evidence type="ECO:0000313" key="7">
    <source>
        <dbReference type="EMBL" id="KAL3538869.1"/>
    </source>
</evidence>
<dbReference type="PROSITE" id="PS51352">
    <property type="entry name" value="THIOREDOXIN_2"/>
    <property type="match status" value="1"/>
</dbReference>
<keyword evidence="1" id="KW-0813">Transport</keyword>
<comment type="caution">
    <text evidence="7">The sequence shown here is derived from an EMBL/GenBank/DDBJ whole genome shotgun (WGS) entry which is preliminary data.</text>
</comment>
<sequence length="177" mass="19739">MAYTFAGCHSKVPVSVSVPVPVPVLQESNFSSSLRLRSQRLLNIPSGFSQKSFSLRKSPARLQVLCLRDPKATVVTGKSWDKLILNSDDPVLVEFYASWCGPCRMVHRVIDEIATDYSGRLKCFVLNADEDLEVAEEYDIKAVPVVLLFKNGEKRESVVGTMPKDFYVAAIERVLSL</sequence>
<dbReference type="AlphaFoldDB" id="A0ABD3B5Z3"/>
<dbReference type="Pfam" id="PF00085">
    <property type="entry name" value="Thioredoxin"/>
    <property type="match status" value="1"/>
</dbReference>
<evidence type="ECO:0000256" key="1">
    <source>
        <dbReference type="ARBA" id="ARBA00022448"/>
    </source>
</evidence>
<keyword evidence="8" id="KW-1185">Reference proteome</keyword>
<evidence type="ECO:0000256" key="4">
    <source>
        <dbReference type="ARBA" id="ARBA00023157"/>
    </source>
</evidence>
<organism evidence="7 8">
    <name type="scientific">Cinchona calisaya</name>
    <dbReference type="NCBI Taxonomy" id="153742"/>
    <lineage>
        <taxon>Eukaryota</taxon>
        <taxon>Viridiplantae</taxon>
        <taxon>Streptophyta</taxon>
        <taxon>Embryophyta</taxon>
        <taxon>Tracheophyta</taxon>
        <taxon>Spermatophyta</taxon>
        <taxon>Magnoliopsida</taxon>
        <taxon>eudicotyledons</taxon>
        <taxon>Gunneridae</taxon>
        <taxon>Pentapetalae</taxon>
        <taxon>asterids</taxon>
        <taxon>lamiids</taxon>
        <taxon>Gentianales</taxon>
        <taxon>Rubiaceae</taxon>
        <taxon>Cinchonoideae</taxon>
        <taxon>Cinchoneae</taxon>
        <taxon>Cinchona</taxon>
    </lineage>
</organism>
<dbReference type="FunFam" id="3.40.30.10:FF:000001">
    <property type="entry name" value="Thioredoxin"/>
    <property type="match status" value="1"/>
</dbReference>
<dbReference type="InterPro" id="IPR013766">
    <property type="entry name" value="Thioredoxin_domain"/>
</dbReference>
<dbReference type="InterPro" id="IPR036249">
    <property type="entry name" value="Thioredoxin-like_sf"/>
</dbReference>
<dbReference type="SUPFAM" id="SSF52833">
    <property type="entry name" value="Thioredoxin-like"/>
    <property type="match status" value="1"/>
</dbReference>
<dbReference type="InterPro" id="IPR017937">
    <property type="entry name" value="Thioredoxin_CS"/>
</dbReference>
<keyword evidence="3" id="KW-0249">Electron transport</keyword>